<feature type="non-terminal residue" evidence="1">
    <location>
        <position position="100"/>
    </location>
</feature>
<sequence>MIVDTNVLEEFAAVHKTHAPGSGSTIFCFFFRHPNSYWRASVGSENNCDVRLRAISHRDRGPIDFRILKYSRWFDDSIVEDPLPDRDGFQTGHTHSRPLP</sequence>
<organism evidence="1">
    <name type="scientific">Spongospora subterranea</name>
    <dbReference type="NCBI Taxonomy" id="70186"/>
    <lineage>
        <taxon>Eukaryota</taxon>
        <taxon>Sar</taxon>
        <taxon>Rhizaria</taxon>
        <taxon>Endomyxa</taxon>
        <taxon>Phytomyxea</taxon>
        <taxon>Plasmodiophorida</taxon>
        <taxon>Plasmodiophoridae</taxon>
        <taxon>Spongospora</taxon>
    </lineage>
</organism>
<proteinExistence type="predicted"/>
<protein>
    <submittedName>
        <fullName evidence="1">Uncharacterized protein</fullName>
    </submittedName>
</protein>
<reference evidence="1" key="1">
    <citation type="submission" date="2015-04" db="EMBL/GenBank/DDBJ databases">
        <title>The genome sequence of the plant pathogenic Rhizarian Plasmodiophora brassicae reveals insights in its biotrophic life cycle and the origin of chitin synthesis.</title>
        <authorList>
            <person name="Schwelm A."/>
            <person name="Fogelqvist J."/>
            <person name="Knaust A."/>
            <person name="Julke S."/>
            <person name="Lilja T."/>
            <person name="Dhandapani V."/>
            <person name="Bonilla-Rosso G."/>
            <person name="Karlsson M."/>
            <person name="Shevchenko A."/>
            <person name="Choi S.R."/>
            <person name="Kim H.G."/>
            <person name="Park J.Y."/>
            <person name="Lim Y.P."/>
            <person name="Ludwig-Muller J."/>
            <person name="Dixelius C."/>
        </authorList>
    </citation>
    <scope>NUCLEOTIDE SEQUENCE</scope>
    <source>
        <tissue evidence="1">Potato root galls</tissue>
    </source>
</reference>
<dbReference type="AlphaFoldDB" id="A0A0H5RD63"/>
<name>A0A0H5RD63_9EUKA</name>
<dbReference type="EMBL" id="HACM01011758">
    <property type="protein sequence ID" value="CRZ12200.1"/>
    <property type="molecule type" value="Transcribed_RNA"/>
</dbReference>
<accession>A0A0H5RD63</accession>
<evidence type="ECO:0000313" key="1">
    <source>
        <dbReference type="EMBL" id="CRZ12200.1"/>
    </source>
</evidence>